<evidence type="ECO:0000313" key="5">
    <source>
        <dbReference type="Proteomes" id="UP000682811"/>
    </source>
</evidence>
<organism evidence="4 5">
    <name type="scientific">Paenibacillus azoreducens</name>
    <dbReference type="NCBI Taxonomy" id="116718"/>
    <lineage>
        <taxon>Bacteria</taxon>
        <taxon>Bacillati</taxon>
        <taxon>Bacillota</taxon>
        <taxon>Bacilli</taxon>
        <taxon>Bacillales</taxon>
        <taxon>Paenibacillaceae</taxon>
        <taxon>Paenibacillus</taxon>
    </lineage>
</organism>
<evidence type="ECO:0000256" key="2">
    <source>
        <dbReference type="ARBA" id="ARBA00022840"/>
    </source>
</evidence>
<dbReference type="EMBL" id="BORT01000020">
    <property type="protein sequence ID" value="GIO49207.1"/>
    <property type="molecule type" value="Genomic_DNA"/>
</dbReference>
<dbReference type="InterPro" id="IPR027417">
    <property type="entry name" value="P-loop_NTPase"/>
</dbReference>
<dbReference type="Proteomes" id="UP000682811">
    <property type="component" value="Unassembled WGS sequence"/>
</dbReference>
<dbReference type="PROSITE" id="PS00211">
    <property type="entry name" value="ABC_TRANSPORTER_1"/>
    <property type="match status" value="1"/>
</dbReference>
<dbReference type="GO" id="GO:0005524">
    <property type="term" value="F:ATP binding"/>
    <property type="evidence" value="ECO:0007669"/>
    <property type="project" value="UniProtKB-KW"/>
</dbReference>
<reference evidence="4 5" key="1">
    <citation type="submission" date="2021-03" db="EMBL/GenBank/DDBJ databases">
        <title>Antimicrobial resistance genes in bacteria isolated from Japanese honey, and their potential for conferring macrolide and lincosamide resistance in the American foulbrood pathogen Paenibacillus larvae.</title>
        <authorList>
            <person name="Okamoto M."/>
            <person name="Kumagai M."/>
            <person name="Kanamori H."/>
            <person name="Takamatsu D."/>
        </authorList>
    </citation>
    <scope>NUCLEOTIDE SEQUENCE [LARGE SCALE GENOMIC DNA]</scope>
    <source>
        <strain evidence="4 5">J34TS1</strain>
    </source>
</reference>
<keyword evidence="1" id="KW-0547">Nucleotide-binding</keyword>
<evidence type="ECO:0000256" key="1">
    <source>
        <dbReference type="ARBA" id="ARBA00022741"/>
    </source>
</evidence>
<dbReference type="InterPro" id="IPR017871">
    <property type="entry name" value="ABC_transporter-like_CS"/>
</dbReference>
<keyword evidence="2 4" id="KW-0067">ATP-binding</keyword>
<dbReference type="InterPro" id="IPR003593">
    <property type="entry name" value="AAA+_ATPase"/>
</dbReference>
<name>A0A919YJ08_9BACL</name>
<dbReference type="Pfam" id="PF00005">
    <property type="entry name" value="ABC_tran"/>
    <property type="match status" value="1"/>
</dbReference>
<dbReference type="Gene3D" id="3.40.50.300">
    <property type="entry name" value="P-loop containing nucleotide triphosphate hydrolases"/>
    <property type="match status" value="1"/>
</dbReference>
<proteinExistence type="predicted"/>
<feature type="domain" description="ABC transporter" evidence="3">
    <location>
        <begin position="6"/>
        <end position="225"/>
    </location>
</feature>
<comment type="caution">
    <text evidence="4">The sequence shown here is derived from an EMBL/GenBank/DDBJ whole genome shotgun (WGS) entry which is preliminary data.</text>
</comment>
<accession>A0A919YJ08</accession>
<evidence type="ECO:0000313" key="4">
    <source>
        <dbReference type="EMBL" id="GIO49207.1"/>
    </source>
</evidence>
<dbReference type="PANTHER" id="PTHR42798:SF6">
    <property type="entry name" value="CELL DIVISION ATP-BINDING PROTEIN FTSE"/>
    <property type="match status" value="1"/>
</dbReference>
<gene>
    <name evidence="4" type="ORF">J34TS1_39720</name>
</gene>
<dbReference type="AlphaFoldDB" id="A0A919YJ08"/>
<dbReference type="SMART" id="SM00382">
    <property type="entry name" value="AAA"/>
    <property type="match status" value="1"/>
</dbReference>
<dbReference type="RefSeq" id="WP_212979754.1">
    <property type="nucleotide sequence ID" value="NZ_AP025343.1"/>
</dbReference>
<dbReference type="GO" id="GO:0016887">
    <property type="term" value="F:ATP hydrolysis activity"/>
    <property type="evidence" value="ECO:0007669"/>
    <property type="project" value="InterPro"/>
</dbReference>
<dbReference type="PROSITE" id="PS50893">
    <property type="entry name" value="ABC_TRANSPORTER_2"/>
    <property type="match status" value="1"/>
</dbReference>
<sequence length="225" mass="25753">MKKSSIVARNLTYTVFEGSGERNILNHIDCEIESSTLTTVTGPSGSGKTTFMYALAGLLNISEGEVLYSDNSIYKLKQNDRDLFRLENISFIYQHLNLFGFMNVEENITLNYTLRKKKITPEISQKIDWYLELMKLGKIRKKEIQSLSGGEKQRIAIIRAFISKAEFIFADEPTGNLDYKNSLLFMECLKDIMKENHSTVILVTHNKEINDYGDQKITLMDGNII</sequence>
<dbReference type="InterPro" id="IPR003439">
    <property type="entry name" value="ABC_transporter-like_ATP-bd"/>
</dbReference>
<keyword evidence="5" id="KW-1185">Reference proteome</keyword>
<dbReference type="SUPFAM" id="SSF52540">
    <property type="entry name" value="P-loop containing nucleoside triphosphate hydrolases"/>
    <property type="match status" value="1"/>
</dbReference>
<dbReference type="PANTHER" id="PTHR42798">
    <property type="entry name" value="LIPOPROTEIN-RELEASING SYSTEM ATP-BINDING PROTEIN LOLD"/>
    <property type="match status" value="1"/>
</dbReference>
<evidence type="ECO:0000259" key="3">
    <source>
        <dbReference type="PROSITE" id="PS50893"/>
    </source>
</evidence>
<protein>
    <submittedName>
        <fullName evidence="4">ABC transporter ATP-binding protein</fullName>
    </submittedName>
</protein>